<evidence type="ECO:0000313" key="3">
    <source>
        <dbReference type="Proteomes" id="UP000790347"/>
    </source>
</evidence>
<accession>A0A922I2S0</accession>
<keyword evidence="1" id="KW-0472">Membrane</keyword>
<protein>
    <recommendedName>
        <fullName evidence="4">EB domain-containing protein</fullName>
    </recommendedName>
</protein>
<dbReference type="EMBL" id="ASGP02000002">
    <property type="protein sequence ID" value="KAH9520517.1"/>
    <property type="molecule type" value="Genomic_DNA"/>
</dbReference>
<evidence type="ECO:0000256" key="1">
    <source>
        <dbReference type="SAM" id="Phobius"/>
    </source>
</evidence>
<reference evidence="2" key="1">
    <citation type="submission" date="2013-05" db="EMBL/GenBank/DDBJ databases">
        <authorList>
            <person name="Yim A.K.Y."/>
            <person name="Chan T.F."/>
            <person name="Ji K.M."/>
            <person name="Liu X.Y."/>
            <person name="Zhou J.W."/>
            <person name="Li R.Q."/>
            <person name="Yang K.Y."/>
            <person name="Li J."/>
            <person name="Li M."/>
            <person name="Law P.T.W."/>
            <person name="Wu Y.L."/>
            <person name="Cai Z.L."/>
            <person name="Qin H."/>
            <person name="Bao Y."/>
            <person name="Leung R.K.K."/>
            <person name="Ng P.K.S."/>
            <person name="Zou J."/>
            <person name="Zhong X.J."/>
            <person name="Ran P.X."/>
            <person name="Zhong N.S."/>
            <person name="Liu Z.G."/>
            <person name="Tsui S.K.W."/>
        </authorList>
    </citation>
    <scope>NUCLEOTIDE SEQUENCE</scope>
    <source>
        <strain evidence="2">Derf</strain>
        <tissue evidence="2">Whole organism</tissue>
    </source>
</reference>
<proteinExistence type="predicted"/>
<dbReference type="AlphaFoldDB" id="A0A922I2S0"/>
<keyword evidence="1" id="KW-1133">Transmembrane helix</keyword>
<evidence type="ECO:0000313" key="2">
    <source>
        <dbReference type="EMBL" id="KAH9520517.1"/>
    </source>
</evidence>
<keyword evidence="3" id="KW-1185">Reference proteome</keyword>
<comment type="caution">
    <text evidence="2">The sequence shown here is derived from an EMBL/GenBank/DDBJ whole genome shotgun (WGS) entry which is preliminary data.</text>
</comment>
<organism evidence="2 3">
    <name type="scientific">Dermatophagoides farinae</name>
    <name type="common">American house dust mite</name>
    <dbReference type="NCBI Taxonomy" id="6954"/>
    <lineage>
        <taxon>Eukaryota</taxon>
        <taxon>Metazoa</taxon>
        <taxon>Ecdysozoa</taxon>
        <taxon>Arthropoda</taxon>
        <taxon>Chelicerata</taxon>
        <taxon>Arachnida</taxon>
        <taxon>Acari</taxon>
        <taxon>Acariformes</taxon>
        <taxon>Sarcoptiformes</taxon>
        <taxon>Astigmata</taxon>
        <taxon>Psoroptidia</taxon>
        <taxon>Analgoidea</taxon>
        <taxon>Pyroglyphidae</taxon>
        <taxon>Dermatophagoidinae</taxon>
        <taxon>Dermatophagoides</taxon>
    </lineage>
</organism>
<dbReference type="Proteomes" id="UP000790347">
    <property type="component" value="Unassembled WGS sequence"/>
</dbReference>
<keyword evidence="1" id="KW-0812">Transmembrane</keyword>
<feature type="transmembrane region" description="Helical" evidence="1">
    <location>
        <begin position="141"/>
        <end position="165"/>
    </location>
</feature>
<reference evidence="2" key="2">
    <citation type="journal article" date="2022" name="Res Sq">
        <title>Comparative Genomics Reveals Insights into the Divergent Evolution of Astigmatic Mites and Household Pest Adaptations.</title>
        <authorList>
            <person name="Xiong Q."/>
            <person name="Wan A.T.-Y."/>
            <person name="Liu X.-Y."/>
            <person name="Fung C.S.-H."/>
            <person name="Xiao X."/>
            <person name="Malainual N."/>
            <person name="Hou J."/>
            <person name="Wang L."/>
            <person name="Wang M."/>
            <person name="Yang K."/>
            <person name="Cui Y."/>
            <person name="Leung E."/>
            <person name="Nong W."/>
            <person name="Shin S.-K."/>
            <person name="Au S."/>
            <person name="Jeong K.Y."/>
            <person name="Chew F.T."/>
            <person name="Hui J."/>
            <person name="Leung T.F."/>
            <person name="Tungtrongchitr A."/>
            <person name="Zhong N."/>
            <person name="Liu Z."/>
            <person name="Tsui S."/>
        </authorList>
    </citation>
    <scope>NUCLEOTIDE SEQUENCE</scope>
    <source>
        <strain evidence="2">Derf</strain>
        <tissue evidence="2">Whole organism</tissue>
    </source>
</reference>
<gene>
    <name evidence="2" type="ORF">DERF_004222</name>
</gene>
<name>A0A922I2S0_DERFA</name>
<sequence length="181" mass="20642">MAASSLEYWIYGFDLGRSLELLFNVGATSARIPLDVSMTQSSGASTRNLSTWQQIKCQTEHDCQPLILDSMCLNGRCLCIVNHRMNDNRCEPFLCKLNNECYDWDENMICDSSNGRCRCPSDYQINELDQRCHQLASNMSWFLVVSLLPLILVLLFCLSCTRLALTNTNPRPKPPPYRSMT</sequence>
<evidence type="ECO:0008006" key="4">
    <source>
        <dbReference type="Google" id="ProtNLM"/>
    </source>
</evidence>